<keyword evidence="1" id="KW-0732">Signal</keyword>
<evidence type="ECO:0008006" key="4">
    <source>
        <dbReference type="Google" id="ProtNLM"/>
    </source>
</evidence>
<dbReference type="RefSeq" id="WP_055578692.1">
    <property type="nucleotide sequence ID" value="NZ_LKTM01000223.1"/>
</dbReference>
<dbReference type="OrthoDB" id="4746900at2"/>
<organism evidence="2 3">
    <name type="scientific">Mycobacterium gordonae</name>
    <dbReference type="NCBI Taxonomy" id="1778"/>
    <lineage>
        <taxon>Bacteria</taxon>
        <taxon>Bacillati</taxon>
        <taxon>Actinomycetota</taxon>
        <taxon>Actinomycetes</taxon>
        <taxon>Mycobacteriales</taxon>
        <taxon>Mycobacteriaceae</taxon>
        <taxon>Mycobacterium</taxon>
    </lineage>
</organism>
<sequence length="147" mass="15733">MKINAFPAAMALLFGLGLSAAPPNAVAEVPSMNGVYHYADEDGDVGTWTITTTCNPRCVATVSTSPGHGFQAHLENGRFVTTRVVPDGLECPHVFTNEMWLGGGTHEVVATQSWDPVTLTGEVHFSHTAPPCALDDQHDRFTLTRIG</sequence>
<dbReference type="AlphaFoldDB" id="A0A0Q2R2A2"/>
<evidence type="ECO:0000256" key="1">
    <source>
        <dbReference type="SAM" id="SignalP"/>
    </source>
</evidence>
<reference evidence="2 3" key="1">
    <citation type="submission" date="2015-10" db="EMBL/GenBank/DDBJ databases">
        <title>Mycobacterium gordonae draft genome assembly.</title>
        <authorList>
            <person name="Ustinova V."/>
            <person name="Smirnova T."/>
            <person name="Blagodatskikh K."/>
            <person name="Varlamov D."/>
            <person name="Larionova E."/>
            <person name="Chernousova L."/>
        </authorList>
    </citation>
    <scope>NUCLEOTIDE SEQUENCE [LARGE SCALE GENOMIC DNA]</scope>
    <source>
        <strain evidence="2 3">CTRI 14-8773</strain>
    </source>
</reference>
<proteinExistence type="predicted"/>
<feature type="chain" id="PRO_5006195999" description="Secreted protein" evidence="1">
    <location>
        <begin position="28"/>
        <end position="147"/>
    </location>
</feature>
<protein>
    <recommendedName>
        <fullName evidence="4">Secreted protein</fullName>
    </recommendedName>
</protein>
<feature type="signal peptide" evidence="1">
    <location>
        <begin position="1"/>
        <end position="27"/>
    </location>
</feature>
<dbReference type="Proteomes" id="UP000051677">
    <property type="component" value="Unassembled WGS sequence"/>
</dbReference>
<name>A0A0Q2R2A2_MYCGO</name>
<evidence type="ECO:0000313" key="3">
    <source>
        <dbReference type="Proteomes" id="UP000051677"/>
    </source>
</evidence>
<dbReference type="STRING" id="1778.A9W97_21085"/>
<dbReference type="EMBL" id="LKTM01000223">
    <property type="protein sequence ID" value="KQH78230.1"/>
    <property type="molecule type" value="Genomic_DNA"/>
</dbReference>
<evidence type="ECO:0000313" key="2">
    <source>
        <dbReference type="EMBL" id="KQH78230.1"/>
    </source>
</evidence>
<comment type="caution">
    <text evidence="2">The sequence shown here is derived from an EMBL/GenBank/DDBJ whole genome shotgun (WGS) entry which is preliminary data.</text>
</comment>
<accession>A0A0Q2R2A2</accession>
<gene>
    <name evidence="2" type="ORF">AO501_02395</name>
</gene>